<proteinExistence type="predicted"/>
<comment type="caution">
    <text evidence="1">The sequence shown here is derived from an EMBL/GenBank/DDBJ whole genome shotgun (WGS) entry which is preliminary data.</text>
</comment>
<keyword evidence="2" id="KW-1185">Reference proteome</keyword>
<gene>
    <name evidence="1" type="ORF">LMG3415_05409</name>
</gene>
<reference evidence="1 2" key="1">
    <citation type="submission" date="2020-04" db="EMBL/GenBank/DDBJ databases">
        <authorList>
            <person name="De Canck E."/>
        </authorList>
    </citation>
    <scope>NUCLEOTIDE SEQUENCE [LARGE SCALE GENOMIC DNA]</scope>
    <source>
        <strain evidence="1 2">LMG 3415</strain>
    </source>
</reference>
<dbReference type="Proteomes" id="UP000507140">
    <property type="component" value="Unassembled WGS sequence"/>
</dbReference>
<dbReference type="EMBL" id="CADIKR010000009">
    <property type="protein sequence ID" value="CAB3918992.1"/>
    <property type="molecule type" value="Genomic_DNA"/>
</dbReference>
<accession>A0ABM8LLM1</accession>
<sequence>MSPTYIYSTLSNDPRYQLKKTPSESNGPLACPGQRTQSVALVQPRDCLAIARMAQVKRVRRERVRTDNRLVRAAPDSRQNGKRGILRVEVGPA</sequence>
<protein>
    <submittedName>
        <fullName evidence="1">Uncharacterized protein</fullName>
    </submittedName>
</protein>
<dbReference type="RefSeq" id="WP_180100560.1">
    <property type="nucleotide sequence ID" value="NZ_CADIKR010000009.1"/>
</dbReference>
<name>A0ABM8LLM1_9BURK</name>
<evidence type="ECO:0000313" key="1">
    <source>
        <dbReference type="EMBL" id="CAB3918992.1"/>
    </source>
</evidence>
<organism evidence="1 2">
    <name type="scientific">Achromobacter mucicolens</name>
    <dbReference type="NCBI Taxonomy" id="1389922"/>
    <lineage>
        <taxon>Bacteria</taxon>
        <taxon>Pseudomonadati</taxon>
        <taxon>Pseudomonadota</taxon>
        <taxon>Betaproteobacteria</taxon>
        <taxon>Burkholderiales</taxon>
        <taxon>Alcaligenaceae</taxon>
        <taxon>Achromobacter</taxon>
    </lineage>
</organism>
<evidence type="ECO:0000313" key="2">
    <source>
        <dbReference type="Proteomes" id="UP000507140"/>
    </source>
</evidence>